<evidence type="ECO:0000313" key="2">
    <source>
        <dbReference type="EMBL" id="PAU74712.1"/>
    </source>
</evidence>
<accession>A0A2A2EQR8</accession>
<dbReference type="EMBL" id="NSKB01000009">
    <property type="protein sequence ID" value="PAU74712.1"/>
    <property type="molecule type" value="Genomic_DNA"/>
</dbReference>
<dbReference type="AlphaFoldDB" id="A0A2A2EQR8"/>
<protein>
    <submittedName>
        <fullName evidence="2">Uncharacterized protein</fullName>
    </submittedName>
</protein>
<reference evidence="2 3" key="1">
    <citation type="submission" date="2017-08" db="EMBL/GenBank/DDBJ databases">
        <title>Halomonas alkalisoli sp. nov., isolated from saline alkaline soil.</title>
        <authorList>
            <person name="Wang D."/>
            <person name="Zhang G."/>
        </authorList>
    </citation>
    <scope>NUCLEOTIDE SEQUENCE [LARGE SCALE GENOMIC DNA]</scope>
    <source>
        <strain evidence="2 3">WRN001</strain>
    </source>
</reference>
<proteinExistence type="predicted"/>
<evidence type="ECO:0000313" key="3">
    <source>
        <dbReference type="Proteomes" id="UP000217771"/>
    </source>
</evidence>
<dbReference type="Proteomes" id="UP000217771">
    <property type="component" value="Unassembled WGS sequence"/>
</dbReference>
<organism evidence="2 3">
    <name type="scientific">Halomonas salipaludis</name>
    <dbReference type="NCBI Taxonomy" id="2032625"/>
    <lineage>
        <taxon>Bacteria</taxon>
        <taxon>Pseudomonadati</taxon>
        <taxon>Pseudomonadota</taxon>
        <taxon>Gammaproteobacteria</taxon>
        <taxon>Oceanospirillales</taxon>
        <taxon>Halomonadaceae</taxon>
        <taxon>Halomonas</taxon>
    </lineage>
</organism>
<gene>
    <name evidence="2" type="ORF">CK498_21560</name>
</gene>
<comment type="caution">
    <text evidence="2">The sequence shown here is derived from an EMBL/GenBank/DDBJ whole genome shotgun (WGS) entry which is preliminary data.</text>
</comment>
<name>A0A2A2EQR8_9GAMM</name>
<sequence length="88" mass="9469">MSPGGVALPAGESSVENKSAEGEWRIEEVAFEPLHLDNEQSAVASPHGLLNAARQRFDQGQPQAPRALLEQALAAAQETLNWRPRRGG</sequence>
<evidence type="ECO:0000256" key="1">
    <source>
        <dbReference type="SAM" id="MobiDB-lite"/>
    </source>
</evidence>
<keyword evidence="3" id="KW-1185">Reference proteome</keyword>
<feature type="region of interest" description="Disordered" evidence="1">
    <location>
        <begin position="1"/>
        <end position="21"/>
    </location>
</feature>